<evidence type="ECO:0000313" key="2">
    <source>
        <dbReference type="EMBL" id="MYE38114.1"/>
    </source>
</evidence>
<dbReference type="Proteomes" id="UP000449092">
    <property type="component" value="Unassembled WGS sequence"/>
</dbReference>
<sequence>MDRERIKKQGIIFLLTICIVCGVSAIGIVLVQTLQVSEQVLIVRYEDTESIQEAEKLGVDFLEVGELMTVPLGDDRYRVGAFVTNPNKNWIAQSFEYNVIADTVPQRHIAAGVSSVGMAQDVLLVADVFVDEFALYDVAFVIHQVDWEPRDNSRAIVRVRNPIFEYGSRNGTFFVEVSGTLVNDSDSFVHEGSLGIIGTDTSGDTTLLGETKFYSLHPSSQQHFTLQYEADEDVVVHDIRFVISSLE</sequence>
<proteinExistence type="predicted"/>
<gene>
    <name evidence="2" type="ORF">F4X82_01165</name>
</gene>
<protein>
    <submittedName>
        <fullName evidence="2">Uncharacterized protein</fullName>
    </submittedName>
</protein>
<dbReference type="AlphaFoldDB" id="A0A845DBT7"/>
<name>A0A845DBT7_9BACT</name>
<accession>A0A845DBT7</accession>
<keyword evidence="1" id="KW-0472">Membrane</keyword>
<comment type="caution">
    <text evidence="2">The sequence shown here is derived from an EMBL/GenBank/DDBJ whole genome shotgun (WGS) entry which is preliminary data.</text>
</comment>
<organism evidence="2 3">
    <name type="scientific">Candidatus Spechtbacteria bacterium SB0662_bin_43</name>
    <dbReference type="NCBI Taxonomy" id="2604897"/>
    <lineage>
        <taxon>Bacteria</taxon>
        <taxon>Candidatus Spechtiibacteriota</taxon>
    </lineage>
</organism>
<feature type="transmembrane region" description="Helical" evidence="1">
    <location>
        <begin position="12"/>
        <end position="31"/>
    </location>
</feature>
<dbReference type="EMBL" id="VXOY01000010">
    <property type="protein sequence ID" value="MYE38114.1"/>
    <property type="molecule type" value="Genomic_DNA"/>
</dbReference>
<evidence type="ECO:0000313" key="3">
    <source>
        <dbReference type="Proteomes" id="UP000449092"/>
    </source>
</evidence>
<keyword evidence="1" id="KW-1133">Transmembrane helix</keyword>
<keyword evidence="1" id="KW-0812">Transmembrane</keyword>
<reference evidence="2 3" key="1">
    <citation type="submission" date="2019-09" db="EMBL/GenBank/DDBJ databases">
        <title>Characterisation of the sponge microbiome using genome-centric metagenomics.</title>
        <authorList>
            <person name="Engelberts J.P."/>
            <person name="Robbins S.J."/>
            <person name="De Goeij J.M."/>
            <person name="Aranda M."/>
            <person name="Bell S.C."/>
            <person name="Webster N.S."/>
        </authorList>
    </citation>
    <scope>NUCLEOTIDE SEQUENCE [LARGE SCALE GENOMIC DNA]</scope>
    <source>
        <strain evidence="2">SB0662_bin_43</strain>
    </source>
</reference>
<evidence type="ECO:0000256" key="1">
    <source>
        <dbReference type="SAM" id="Phobius"/>
    </source>
</evidence>